<dbReference type="Pfam" id="PF00690">
    <property type="entry name" value="Cation_ATPase_N"/>
    <property type="match status" value="1"/>
</dbReference>
<accession>F9EKQ0</accession>
<dbReference type="EC" id="7.2.2.10" evidence="3"/>
<keyword evidence="12" id="KW-0067">ATP-binding</keyword>
<sequence>MKHFTKSKKQLFEEFKTVSTGLTNEEVQKRRKKYGENKFIEKEKDGLIKIFFNQFKDSLVIILLVAAIISFFSGNKESSFVIVLVLILNSILGAYQTIKAQKSLDSLKKMSSPKCKVIRDHEQLEVDSSQLVPGDIVIIEAGDIVPADGRIIENFSLLVNENSLTGESNSIEKTDEVLHYEDLALGDQVNMVFSGSLVNYGRAKILITETGMNTELGKIATLLDQTEENITPLQKSLDIFGKRLTFGIVVLCIFIFGIYVYHGNTILDSLLLAVALAVAAIPESLNPIITIVLSLETEKLAKENAIVKELKSIEALGSISVICSDKTGTLTQNKMTVKKIFINGKLDNEYSLNINKKIDKLLLDSFIFCTDATDTIGDPTETALIHLTQKYDMSFRDERKDSKRISEIPFDSDRKLMTVLYEDKKGKYIVFTKGAFDSLVTRFKYFIDENGDIQNINEEFIKKIEKVNNDLAEEGLRVLTFAYKYIDETKELTTQDENSYVFHALVGMIDPPREESKIAVQECIRGGIKPVMITGDHKITAKTIAKNIGIFKDEEDMAIDGIELEKLSDEELEKLVEKISVYARVSPEHKIRIVNAWQKLGKIVAMTGDGVNDAPALKKANIGIAMGITGTEVSKNAASMILADDNFSTIVKAIITGRNVYRNIKNAIGFLLSGNTAAILAVLYSSLANLPVIFSPVQLLFINLLTDSLPSIAVGVEPKNEDILDEKPRDPNEAILTKRFSTKLIIEGILIAIFIIIAFYIGLKDSALKGSTMAFGTLCLARLFHGIDYRGQRNVFAIGFFKNKFSLIAFATGFTLLNLVLLIPSVYTMFGITKLDPINFVQIYVLSMIPTILIQIYKAIKYR</sequence>
<evidence type="ECO:0000259" key="18">
    <source>
        <dbReference type="SMART" id="SM00831"/>
    </source>
</evidence>
<keyword evidence="19" id="KW-0378">Hydrolase</keyword>
<proteinExistence type="inferred from homology"/>
<dbReference type="NCBIfam" id="TIGR01494">
    <property type="entry name" value="ATPase_P-type"/>
    <property type="match status" value="3"/>
</dbReference>
<dbReference type="FunFam" id="3.40.1110.10:FF:000053">
    <property type="entry name" value="Cation-transporting ATPase, E1-E2 family"/>
    <property type="match status" value="1"/>
</dbReference>
<keyword evidence="13" id="KW-1278">Translocase</keyword>
<feature type="transmembrane region" description="Helical" evidence="17">
    <location>
        <begin position="269"/>
        <end position="293"/>
    </location>
</feature>
<evidence type="ECO:0000256" key="6">
    <source>
        <dbReference type="ARBA" id="ARBA00022553"/>
    </source>
</evidence>
<evidence type="ECO:0000256" key="12">
    <source>
        <dbReference type="ARBA" id="ARBA00022840"/>
    </source>
</evidence>
<dbReference type="Gene3D" id="2.70.150.10">
    <property type="entry name" value="Calcium-transporting ATPase, cytoplasmic transduction domain A"/>
    <property type="match status" value="1"/>
</dbReference>
<evidence type="ECO:0000256" key="5">
    <source>
        <dbReference type="ARBA" id="ARBA00022475"/>
    </source>
</evidence>
<dbReference type="SFLD" id="SFLDF00027">
    <property type="entry name" value="p-type_atpase"/>
    <property type="match status" value="1"/>
</dbReference>
<dbReference type="Pfam" id="PF00689">
    <property type="entry name" value="Cation_ATPase_C"/>
    <property type="match status" value="1"/>
</dbReference>
<dbReference type="SFLD" id="SFLDS00003">
    <property type="entry name" value="Haloacid_Dehalogenase"/>
    <property type="match status" value="1"/>
</dbReference>
<keyword evidence="11" id="KW-0106">Calcium</keyword>
<dbReference type="InterPro" id="IPR044492">
    <property type="entry name" value="P_typ_ATPase_HD_dom"/>
</dbReference>
<gene>
    <name evidence="19" type="ORF">HMPREF9094_0504</name>
</gene>
<dbReference type="InterPro" id="IPR008250">
    <property type="entry name" value="ATPase_P-typ_transduc_dom_A_sf"/>
</dbReference>
<evidence type="ECO:0000256" key="17">
    <source>
        <dbReference type="SAM" id="Phobius"/>
    </source>
</evidence>
<dbReference type="SUPFAM" id="SSF81665">
    <property type="entry name" value="Calcium ATPase, transmembrane domain M"/>
    <property type="match status" value="1"/>
</dbReference>
<dbReference type="InterPro" id="IPR023299">
    <property type="entry name" value="ATPase_P-typ_cyto_dom_N"/>
</dbReference>
<dbReference type="InterPro" id="IPR006408">
    <property type="entry name" value="P-type_ATPase_IIB"/>
</dbReference>
<dbReference type="InterPro" id="IPR001757">
    <property type="entry name" value="P_typ_ATPase"/>
</dbReference>
<comment type="subcellular location">
    <subcellularLocation>
        <location evidence="1">Cell membrane</location>
        <topology evidence="1">Multi-pass membrane protein</topology>
    </subcellularLocation>
</comment>
<feature type="transmembrane region" description="Helical" evidence="17">
    <location>
        <begin position="80"/>
        <end position="98"/>
    </location>
</feature>
<dbReference type="GO" id="GO:0005886">
    <property type="term" value="C:plasma membrane"/>
    <property type="evidence" value="ECO:0007669"/>
    <property type="project" value="UniProtKB-SubCell"/>
</dbReference>
<keyword evidence="9" id="KW-0479">Metal-binding</keyword>
<keyword evidence="5" id="KW-1003">Cell membrane</keyword>
<dbReference type="InterPro" id="IPR018303">
    <property type="entry name" value="ATPase_P-typ_P_site"/>
</dbReference>
<dbReference type="InterPro" id="IPR006068">
    <property type="entry name" value="ATPase_P-typ_cation-transptr_C"/>
</dbReference>
<feature type="transmembrane region" description="Helical" evidence="17">
    <location>
        <begin position="58"/>
        <end position="74"/>
    </location>
</feature>
<evidence type="ECO:0000313" key="19">
    <source>
        <dbReference type="EMBL" id="EGQ80467.1"/>
    </source>
</evidence>
<evidence type="ECO:0000256" key="1">
    <source>
        <dbReference type="ARBA" id="ARBA00004651"/>
    </source>
</evidence>
<dbReference type="GO" id="GO:0005524">
    <property type="term" value="F:ATP binding"/>
    <property type="evidence" value="ECO:0007669"/>
    <property type="project" value="UniProtKB-KW"/>
</dbReference>
<dbReference type="EMBL" id="AFQD01000076">
    <property type="protein sequence ID" value="EGQ80467.1"/>
    <property type="molecule type" value="Genomic_DNA"/>
</dbReference>
<evidence type="ECO:0000256" key="10">
    <source>
        <dbReference type="ARBA" id="ARBA00022741"/>
    </source>
</evidence>
<name>F9EKQ0_9FUSO</name>
<protein>
    <recommendedName>
        <fullName evidence="3">P-type Ca(2+) transporter</fullName>
        <ecNumber evidence="3">7.2.2.10</ecNumber>
    </recommendedName>
</protein>
<organism evidence="19 20">
    <name type="scientific">Fusobacterium animalis ATCC 51191</name>
    <dbReference type="NCBI Taxonomy" id="997347"/>
    <lineage>
        <taxon>Bacteria</taxon>
        <taxon>Fusobacteriati</taxon>
        <taxon>Fusobacteriota</taxon>
        <taxon>Fusobacteriia</taxon>
        <taxon>Fusobacteriales</taxon>
        <taxon>Fusobacteriaceae</taxon>
        <taxon>Fusobacterium</taxon>
    </lineage>
</organism>
<evidence type="ECO:0000256" key="15">
    <source>
        <dbReference type="ARBA" id="ARBA00023065"/>
    </source>
</evidence>
<dbReference type="InterPro" id="IPR036412">
    <property type="entry name" value="HAD-like_sf"/>
</dbReference>
<dbReference type="CDD" id="cd02089">
    <property type="entry name" value="P-type_ATPase_Ca_prok"/>
    <property type="match status" value="1"/>
</dbReference>
<evidence type="ECO:0000256" key="8">
    <source>
        <dbReference type="ARBA" id="ARBA00022692"/>
    </source>
</evidence>
<feature type="transmembrane region" description="Helical" evidence="17">
    <location>
        <begin position="839"/>
        <end position="857"/>
    </location>
</feature>
<dbReference type="PRINTS" id="PR00119">
    <property type="entry name" value="CATATPASE"/>
</dbReference>
<evidence type="ECO:0000256" key="9">
    <source>
        <dbReference type="ARBA" id="ARBA00022723"/>
    </source>
</evidence>
<keyword evidence="6" id="KW-0597">Phosphoprotein</keyword>
<dbReference type="SMART" id="SM00831">
    <property type="entry name" value="Cation_ATPase_N"/>
    <property type="match status" value="1"/>
</dbReference>
<dbReference type="Gene3D" id="3.40.50.1000">
    <property type="entry name" value="HAD superfamily/HAD-like"/>
    <property type="match status" value="2"/>
</dbReference>
<dbReference type="NCBIfam" id="TIGR01517">
    <property type="entry name" value="ATPase-IIB_Ca"/>
    <property type="match status" value="1"/>
</dbReference>
<dbReference type="InterPro" id="IPR023298">
    <property type="entry name" value="ATPase_P-typ_TM_dom_sf"/>
</dbReference>
<dbReference type="Pfam" id="PF13246">
    <property type="entry name" value="Cation_ATPase"/>
    <property type="match status" value="1"/>
</dbReference>
<feature type="transmembrane region" description="Helical" evidence="17">
    <location>
        <begin position="667"/>
        <end position="687"/>
    </location>
</feature>
<evidence type="ECO:0000256" key="11">
    <source>
        <dbReference type="ARBA" id="ARBA00022837"/>
    </source>
</evidence>
<dbReference type="SUPFAM" id="SSF81660">
    <property type="entry name" value="Metal cation-transporting ATPase, ATP-binding domain N"/>
    <property type="match status" value="1"/>
</dbReference>
<dbReference type="PROSITE" id="PS00154">
    <property type="entry name" value="ATPASE_E1_E2"/>
    <property type="match status" value="1"/>
</dbReference>
<dbReference type="GO" id="GO:0046872">
    <property type="term" value="F:metal ion binding"/>
    <property type="evidence" value="ECO:0007669"/>
    <property type="project" value="UniProtKB-KW"/>
</dbReference>
<dbReference type="PRINTS" id="PR00120">
    <property type="entry name" value="HATPASE"/>
</dbReference>
<evidence type="ECO:0000256" key="13">
    <source>
        <dbReference type="ARBA" id="ARBA00022967"/>
    </source>
</evidence>
<dbReference type="GO" id="GO:0016887">
    <property type="term" value="F:ATP hydrolysis activity"/>
    <property type="evidence" value="ECO:0007669"/>
    <property type="project" value="InterPro"/>
</dbReference>
<evidence type="ECO:0000256" key="16">
    <source>
        <dbReference type="ARBA" id="ARBA00023136"/>
    </source>
</evidence>
<feature type="domain" description="Cation-transporting P-type ATPase N-terminal" evidence="18">
    <location>
        <begin position="2"/>
        <end position="75"/>
    </location>
</feature>
<evidence type="ECO:0000256" key="14">
    <source>
        <dbReference type="ARBA" id="ARBA00022989"/>
    </source>
</evidence>
<dbReference type="InterPro" id="IPR059000">
    <property type="entry name" value="ATPase_P-type_domA"/>
</dbReference>
<evidence type="ECO:0000313" key="20">
    <source>
        <dbReference type="Proteomes" id="UP000005392"/>
    </source>
</evidence>
<dbReference type="FunFam" id="2.70.150.10:FF:000016">
    <property type="entry name" value="Calcium-transporting P-type ATPase putative"/>
    <property type="match status" value="1"/>
</dbReference>
<dbReference type="GO" id="GO:0140352">
    <property type="term" value="P:export from cell"/>
    <property type="evidence" value="ECO:0007669"/>
    <property type="project" value="UniProtKB-ARBA"/>
</dbReference>
<dbReference type="FunFam" id="3.40.50.1000:FF:000001">
    <property type="entry name" value="Phospholipid-transporting ATPase IC"/>
    <property type="match status" value="1"/>
</dbReference>
<keyword evidence="8 17" id="KW-0812">Transmembrane</keyword>
<feature type="transmembrane region" description="Helical" evidence="17">
    <location>
        <begin position="744"/>
        <end position="761"/>
    </location>
</feature>
<dbReference type="HOGENOM" id="CLU_002360_1_1_0"/>
<keyword evidence="14 17" id="KW-1133">Transmembrane helix</keyword>
<evidence type="ECO:0000256" key="3">
    <source>
        <dbReference type="ARBA" id="ARBA00012790"/>
    </source>
</evidence>
<keyword evidence="16 17" id="KW-0472">Membrane</keyword>
<keyword evidence="20" id="KW-1185">Reference proteome</keyword>
<dbReference type="Pfam" id="PF00122">
    <property type="entry name" value="E1-E2_ATPase"/>
    <property type="match status" value="1"/>
</dbReference>
<comment type="caution">
    <text evidence="19">The sequence shown here is derived from an EMBL/GenBank/DDBJ whole genome shotgun (WGS) entry which is preliminary data.</text>
</comment>
<feature type="transmembrane region" description="Helical" evidence="17">
    <location>
        <begin position="244"/>
        <end position="263"/>
    </location>
</feature>
<evidence type="ECO:0000256" key="4">
    <source>
        <dbReference type="ARBA" id="ARBA00022448"/>
    </source>
</evidence>
<keyword evidence="4" id="KW-0813">Transport</keyword>
<dbReference type="SUPFAM" id="SSF81653">
    <property type="entry name" value="Calcium ATPase, transduction domain A"/>
    <property type="match status" value="1"/>
</dbReference>
<dbReference type="InterPro" id="IPR023214">
    <property type="entry name" value="HAD_sf"/>
</dbReference>
<dbReference type="AlphaFoldDB" id="F9EKQ0"/>
<dbReference type="Gene3D" id="1.20.1110.10">
    <property type="entry name" value="Calcium-transporting ATPase, transmembrane domain"/>
    <property type="match status" value="2"/>
</dbReference>
<dbReference type="FunFam" id="3.40.50.1000:FF:000028">
    <property type="entry name" value="Calcium-transporting P-type ATPase, putative"/>
    <property type="match status" value="1"/>
</dbReference>
<keyword evidence="15" id="KW-0406">Ion transport</keyword>
<dbReference type="Gene3D" id="3.40.1110.10">
    <property type="entry name" value="Calcium-transporting ATPase, cytoplasmic domain N"/>
    <property type="match status" value="2"/>
</dbReference>
<dbReference type="PANTHER" id="PTHR42861">
    <property type="entry name" value="CALCIUM-TRANSPORTING ATPASE"/>
    <property type="match status" value="1"/>
</dbReference>
<comment type="similarity">
    <text evidence="2">Belongs to the cation transport ATPase (P-type) (TC 3.A.3) family. Type IIA subfamily.</text>
</comment>
<evidence type="ECO:0000256" key="2">
    <source>
        <dbReference type="ARBA" id="ARBA00005675"/>
    </source>
</evidence>
<keyword evidence="10" id="KW-0547">Nucleotide-binding</keyword>
<dbReference type="STRING" id="76859.RN98_06250"/>
<feature type="transmembrane region" description="Helical" evidence="17">
    <location>
        <begin position="805"/>
        <end position="827"/>
    </location>
</feature>
<evidence type="ECO:0000256" key="7">
    <source>
        <dbReference type="ARBA" id="ARBA00022568"/>
    </source>
</evidence>
<dbReference type="PATRIC" id="fig|997347.4.peg.469"/>
<dbReference type="SFLD" id="SFLDG00002">
    <property type="entry name" value="C1.7:_P-type_atpase_like"/>
    <property type="match status" value="1"/>
</dbReference>
<reference evidence="19 20" key="1">
    <citation type="submission" date="2011-05" db="EMBL/GenBank/DDBJ databases">
        <authorList>
            <person name="Muzny D."/>
            <person name="Qin X."/>
            <person name="Deng J."/>
            <person name="Jiang H."/>
            <person name="Liu Y."/>
            <person name="Qu J."/>
            <person name="Song X.-Z."/>
            <person name="Zhang L."/>
            <person name="Thornton R."/>
            <person name="Coyle M."/>
            <person name="Francisco L."/>
            <person name="Jackson L."/>
            <person name="Javaid M."/>
            <person name="Korchina V."/>
            <person name="Kovar C."/>
            <person name="Mata R."/>
            <person name="Mathew T."/>
            <person name="Ngo R."/>
            <person name="Nguyen L."/>
            <person name="Nguyen N."/>
            <person name="Okwuonu G."/>
            <person name="Ongeri F."/>
            <person name="Pham C."/>
            <person name="Simmons D."/>
            <person name="Wilczek-Boney K."/>
            <person name="Hale W."/>
            <person name="Jakkamsetti A."/>
            <person name="Pham P."/>
            <person name="Ruth R."/>
            <person name="San Lucas F."/>
            <person name="Warren J."/>
            <person name="Zhang J."/>
            <person name="Zhao Z."/>
            <person name="Zhou C."/>
            <person name="Zhu D."/>
            <person name="Lee S."/>
            <person name="Bess C."/>
            <person name="Blankenburg K."/>
            <person name="Forbes L."/>
            <person name="Fu Q."/>
            <person name="Gubbala S."/>
            <person name="Hirani K."/>
            <person name="Jayaseelan J.C."/>
            <person name="Lara F."/>
            <person name="Munidasa M."/>
            <person name="Palculict T."/>
            <person name="Patil S."/>
            <person name="Pu L.-L."/>
            <person name="Saada N."/>
            <person name="Tang L."/>
            <person name="Weissenberger G."/>
            <person name="Zhu Y."/>
            <person name="Hemphill L."/>
            <person name="Shang Y."/>
            <person name="Youmans B."/>
            <person name="Ayvaz T."/>
            <person name="Ross M."/>
            <person name="Santibanez J."/>
            <person name="Aqrawi P."/>
            <person name="Gross S."/>
            <person name="Joshi V."/>
            <person name="Fowler G."/>
            <person name="Nazareth L."/>
            <person name="Reid J."/>
            <person name="Worley K."/>
            <person name="Petrosino J."/>
            <person name="Highlander S."/>
            <person name="Gibbs R."/>
        </authorList>
    </citation>
    <scope>NUCLEOTIDE SEQUENCE [LARGE SCALE GENOMIC DNA]</scope>
    <source>
        <strain evidence="19 20">ATCC 51191</strain>
    </source>
</reference>
<dbReference type="GO" id="GO:0005388">
    <property type="term" value="F:P-type calcium transporter activity"/>
    <property type="evidence" value="ECO:0007669"/>
    <property type="project" value="UniProtKB-EC"/>
</dbReference>
<dbReference type="InterPro" id="IPR004014">
    <property type="entry name" value="ATPase_P-typ_cation-transptr_N"/>
</dbReference>
<keyword evidence="7" id="KW-0109">Calcium transport</keyword>
<dbReference type="SUPFAM" id="SSF56784">
    <property type="entry name" value="HAD-like"/>
    <property type="match status" value="1"/>
</dbReference>
<dbReference type="Proteomes" id="UP000005392">
    <property type="component" value="Unassembled WGS sequence"/>
</dbReference>